<evidence type="ECO:0000256" key="1">
    <source>
        <dbReference type="SAM" id="Coils"/>
    </source>
</evidence>
<gene>
    <name evidence="2" type="ORF">F8M41_008920</name>
</gene>
<protein>
    <submittedName>
        <fullName evidence="2">Uncharacterized protein</fullName>
    </submittedName>
</protein>
<dbReference type="Gene3D" id="1.10.287.510">
    <property type="entry name" value="Helix hairpin bin"/>
    <property type="match status" value="1"/>
</dbReference>
<reference evidence="2 3" key="1">
    <citation type="journal article" date="2019" name="Environ. Microbiol.">
        <title>At the nexus of three kingdoms: the genome of the mycorrhizal fungus Gigaspora margarita provides insights into plant, endobacterial and fungal interactions.</title>
        <authorList>
            <person name="Venice F."/>
            <person name="Ghignone S."/>
            <person name="Salvioli di Fossalunga A."/>
            <person name="Amselem J."/>
            <person name="Novero M."/>
            <person name="Xianan X."/>
            <person name="Sedzielewska Toro K."/>
            <person name="Morin E."/>
            <person name="Lipzen A."/>
            <person name="Grigoriev I.V."/>
            <person name="Henrissat B."/>
            <person name="Martin F.M."/>
            <person name="Bonfante P."/>
        </authorList>
    </citation>
    <scope>NUCLEOTIDE SEQUENCE [LARGE SCALE GENOMIC DNA]</scope>
    <source>
        <strain evidence="2 3">BEG34</strain>
    </source>
</reference>
<evidence type="ECO:0000313" key="2">
    <source>
        <dbReference type="EMBL" id="KAF0405625.1"/>
    </source>
</evidence>
<feature type="coiled-coil region" evidence="1">
    <location>
        <begin position="50"/>
        <end position="132"/>
    </location>
</feature>
<organism evidence="2 3">
    <name type="scientific">Gigaspora margarita</name>
    <dbReference type="NCBI Taxonomy" id="4874"/>
    <lineage>
        <taxon>Eukaryota</taxon>
        <taxon>Fungi</taxon>
        <taxon>Fungi incertae sedis</taxon>
        <taxon>Mucoromycota</taxon>
        <taxon>Glomeromycotina</taxon>
        <taxon>Glomeromycetes</taxon>
        <taxon>Diversisporales</taxon>
        <taxon>Gigasporaceae</taxon>
        <taxon>Gigaspora</taxon>
    </lineage>
</organism>
<dbReference type="EMBL" id="WTPW01001948">
    <property type="protein sequence ID" value="KAF0405625.1"/>
    <property type="molecule type" value="Genomic_DNA"/>
</dbReference>
<proteinExistence type="predicted"/>
<keyword evidence="1" id="KW-0175">Coiled coil</keyword>
<evidence type="ECO:0000313" key="3">
    <source>
        <dbReference type="Proteomes" id="UP000439903"/>
    </source>
</evidence>
<sequence>MHVICQKCYFDSLNLSLDSSNGDELDYSQGKNNIFASKSTNGPKKLREEVEGLRKELETVKTKLNGLEQANNAVLNLNSMRMELDQKDEYFDELTKQVSELKLVNEENNNLIKNLENEIQKLTGNIEEFRNNFKMAADYAESRYKIAVLESWLGIVLVEESDTDSPHLMED</sequence>
<dbReference type="OrthoDB" id="10649274at2759"/>
<comment type="caution">
    <text evidence="2">The sequence shown here is derived from an EMBL/GenBank/DDBJ whole genome shotgun (WGS) entry which is preliminary data.</text>
</comment>
<keyword evidence="3" id="KW-1185">Reference proteome</keyword>
<dbReference type="AlphaFoldDB" id="A0A8H3X2T2"/>
<name>A0A8H3X2T2_GIGMA</name>
<accession>A0A8H3X2T2</accession>
<dbReference type="Proteomes" id="UP000439903">
    <property type="component" value="Unassembled WGS sequence"/>
</dbReference>